<organism evidence="1 2">
    <name type="scientific">Tetrapyrgos nigripes</name>
    <dbReference type="NCBI Taxonomy" id="182062"/>
    <lineage>
        <taxon>Eukaryota</taxon>
        <taxon>Fungi</taxon>
        <taxon>Dikarya</taxon>
        <taxon>Basidiomycota</taxon>
        <taxon>Agaricomycotina</taxon>
        <taxon>Agaricomycetes</taxon>
        <taxon>Agaricomycetidae</taxon>
        <taxon>Agaricales</taxon>
        <taxon>Marasmiineae</taxon>
        <taxon>Marasmiaceae</taxon>
        <taxon>Tetrapyrgos</taxon>
    </lineage>
</organism>
<comment type="caution">
    <text evidence="1">The sequence shown here is derived from an EMBL/GenBank/DDBJ whole genome shotgun (WGS) entry which is preliminary data.</text>
</comment>
<protein>
    <submittedName>
        <fullName evidence="1">Uncharacterized protein</fullName>
    </submittedName>
</protein>
<evidence type="ECO:0000313" key="1">
    <source>
        <dbReference type="EMBL" id="KAF5356370.1"/>
    </source>
</evidence>
<proteinExistence type="predicted"/>
<dbReference type="AlphaFoldDB" id="A0A8H5G116"/>
<reference evidence="1 2" key="1">
    <citation type="journal article" date="2020" name="ISME J.">
        <title>Uncovering the hidden diversity of litter-decomposition mechanisms in mushroom-forming fungi.</title>
        <authorList>
            <person name="Floudas D."/>
            <person name="Bentzer J."/>
            <person name="Ahren D."/>
            <person name="Johansson T."/>
            <person name="Persson P."/>
            <person name="Tunlid A."/>
        </authorList>
    </citation>
    <scope>NUCLEOTIDE SEQUENCE [LARGE SCALE GENOMIC DNA]</scope>
    <source>
        <strain evidence="1 2">CBS 291.85</strain>
    </source>
</reference>
<keyword evidence="2" id="KW-1185">Reference proteome</keyword>
<dbReference type="Proteomes" id="UP000559256">
    <property type="component" value="Unassembled WGS sequence"/>
</dbReference>
<name>A0A8H5G116_9AGAR</name>
<dbReference type="EMBL" id="JAACJM010000055">
    <property type="protein sequence ID" value="KAF5356370.1"/>
    <property type="molecule type" value="Genomic_DNA"/>
</dbReference>
<evidence type="ECO:0000313" key="2">
    <source>
        <dbReference type="Proteomes" id="UP000559256"/>
    </source>
</evidence>
<gene>
    <name evidence="1" type="ORF">D9758_009527</name>
</gene>
<accession>A0A8H5G116</accession>
<sequence length="103" mass="11494">MPENATGINALDWTGGGILAALKRFISRRWEVYVVENGSGYIRLVIDFQEDSYAESSCCTGLLTSGTKRSRYVLGLLMQTRNRNPQLVSLVVLKVMLPLQLDD</sequence>